<accession>A0ABW1NGD3</accession>
<feature type="domain" description="PurM-like C-terminal" evidence="3">
    <location>
        <begin position="162"/>
        <end position="305"/>
    </location>
</feature>
<evidence type="ECO:0000259" key="2">
    <source>
        <dbReference type="Pfam" id="PF00586"/>
    </source>
</evidence>
<keyword evidence="5" id="KW-1185">Reference proteome</keyword>
<keyword evidence="1 4" id="KW-0808">Transferase</keyword>
<comment type="pathway">
    <text evidence="1">Cofactor biosynthesis; thiamine diphosphate biosynthesis; thiamine diphosphate from thiamine phosphate: step 1/1.</text>
</comment>
<dbReference type="EC" id="2.7.4.16" evidence="1"/>
<feature type="binding site" evidence="1">
    <location>
        <position position="54"/>
    </location>
    <ligand>
        <name>Mg(2+)</name>
        <dbReference type="ChEBI" id="CHEBI:18420"/>
        <label>4</label>
    </ligand>
</feature>
<dbReference type="InterPro" id="IPR006283">
    <property type="entry name" value="ThiL-like"/>
</dbReference>
<dbReference type="InterPro" id="IPR010918">
    <property type="entry name" value="PurM-like_C_dom"/>
</dbReference>
<evidence type="ECO:0000256" key="1">
    <source>
        <dbReference type="HAMAP-Rule" id="MF_02128"/>
    </source>
</evidence>
<comment type="similarity">
    <text evidence="1">Belongs to the thiamine-monophosphate kinase family.</text>
</comment>
<feature type="binding site" evidence="1">
    <location>
        <position position="85"/>
    </location>
    <ligand>
        <name>Mg(2+)</name>
        <dbReference type="ChEBI" id="CHEBI:18420"/>
        <label>2</label>
    </ligand>
</feature>
<dbReference type="Pfam" id="PF00586">
    <property type="entry name" value="AIRS"/>
    <property type="match status" value="1"/>
</dbReference>
<feature type="binding site" evidence="1">
    <location>
        <position position="56"/>
    </location>
    <ligand>
        <name>Mg(2+)</name>
        <dbReference type="ChEBI" id="CHEBI:18420"/>
        <label>1</label>
    </ligand>
</feature>
<evidence type="ECO:0000259" key="3">
    <source>
        <dbReference type="Pfam" id="PF02769"/>
    </source>
</evidence>
<protein>
    <recommendedName>
        <fullName evidence="1">Thiamine-monophosphate kinase</fullName>
        <shortName evidence="1">TMP kinase</shortName>
        <shortName evidence="1">Thiamine-phosphate kinase</shortName>
        <ecNumber evidence="1">2.7.4.16</ecNumber>
    </recommendedName>
</protein>
<comment type="miscellaneous">
    <text evidence="1">Reaction mechanism of ThiL seems to utilize a direct, inline transfer of the gamma-phosphate of ATP to TMP rather than a phosphorylated enzyme intermediate.</text>
</comment>
<comment type="catalytic activity">
    <reaction evidence="1">
        <text>thiamine phosphate + ATP = thiamine diphosphate + ADP</text>
        <dbReference type="Rhea" id="RHEA:15913"/>
        <dbReference type="ChEBI" id="CHEBI:30616"/>
        <dbReference type="ChEBI" id="CHEBI:37575"/>
        <dbReference type="ChEBI" id="CHEBI:58937"/>
        <dbReference type="ChEBI" id="CHEBI:456216"/>
        <dbReference type="EC" id="2.7.4.16"/>
    </reaction>
</comment>
<comment type="function">
    <text evidence="1">Catalyzes the ATP-dependent phosphorylation of thiamine-monophosphate (TMP) to form thiamine-pyrophosphate (TPP), the active form of vitamin B1.</text>
</comment>
<feature type="binding site" evidence="1">
    <location>
        <position position="223"/>
    </location>
    <ligand>
        <name>ATP</name>
        <dbReference type="ChEBI" id="CHEBI:30616"/>
    </ligand>
</feature>
<feature type="binding site" evidence="1">
    <location>
        <position position="85"/>
    </location>
    <ligand>
        <name>Mg(2+)</name>
        <dbReference type="ChEBI" id="CHEBI:18420"/>
        <label>4</label>
    </ligand>
</feature>
<dbReference type="Gene3D" id="3.90.650.10">
    <property type="entry name" value="PurM-like C-terminal domain"/>
    <property type="match status" value="1"/>
</dbReference>
<feature type="binding site" evidence="1">
    <location>
        <position position="274"/>
    </location>
    <ligand>
        <name>substrate</name>
    </ligand>
</feature>
<keyword evidence="1" id="KW-0479">Metal-binding</keyword>
<dbReference type="PANTHER" id="PTHR30270:SF0">
    <property type="entry name" value="THIAMINE-MONOPHOSPHATE KINASE"/>
    <property type="match status" value="1"/>
</dbReference>
<feature type="domain" description="PurM-like N-terminal" evidence="2">
    <location>
        <begin position="38"/>
        <end position="149"/>
    </location>
</feature>
<dbReference type="Proteomes" id="UP001596137">
    <property type="component" value="Unassembled WGS sequence"/>
</dbReference>
<comment type="caution">
    <text evidence="4">The sequence shown here is derived from an EMBL/GenBank/DDBJ whole genome shotgun (WGS) entry which is preliminary data.</text>
</comment>
<comment type="caution">
    <text evidence="1">Lacks conserved residue(s) required for the propagation of feature annotation.</text>
</comment>
<feature type="binding site" evidence="1">
    <location>
        <position position="63"/>
    </location>
    <ligand>
        <name>substrate</name>
    </ligand>
</feature>
<feature type="binding site" evidence="1">
    <location>
        <position position="158"/>
    </location>
    <ligand>
        <name>ATP</name>
        <dbReference type="ChEBI" id="CHEBI:30616"/>
    </ligand>
</feature>
<feature type="binding site" evidence="1">
    <location>
        <begin position="132"/>
        <end position="133"/>
    </location>
    <ligand>
        <name>ATP</name>
        <dbReference type="ChEBI" id="CHEBI:30616"/>
    </ligand>
</feature>
<name>A0ABW1NGD3_9ACTN</name>
<dbReference type="SUPFAM" id="SSF55326">
    <property type="entry name" value="PurM N-terminal domain-like"/>
    <property type="match status" value="1"/>
</dbReference>
<keyword evidence="1" id="KW-0067">ATP-binding</keyword>
<dbReference type="CDD" id="cd02194">
    <property type="entry name" value="ThiL"/>
    <property type="match status" value="1"/>
</dbReference>
<feature type="binding site" evidence="1">
    <location>
        <position position="133"/>
    </location>
    <ligand>
        <name>Mg(2+)</name>
        <dbReference type="ChEBI" id="CHEBI:18420"/>
        <label>1</label>
    </ligand>
</feature>
<dbReference type="InterPro" id="IPR036676">
    <property type="entry name" value="PurM-like_C_sf"/>
</dbReference>
<feature type="binding site" evidence="1">
    <location>
        <position position="40"/>
    </location>
    <ligand>
        <name>Mg(2+)</name>
        <dbReference type="ChEBI" id="CHEBI:18420"/>
        <label>3</label>
    </ligand>
</feature>
<dbReference type="EMBL" id="JBHSRF010000014">
    <property type="protein sequence ID" value="MFC6082056.1"/>
    <property type="molecule type" value="Genomic_DNA"/>
</dbReference>
<keyword evidence="1" id="KW-0784">Thiamine biosynthesis</keyword>
<dbReference type="PANTHER" id="PTHR30270">
    <property type="entry name" value="THIAMINE-MONOPHOSPHATE KINASE"/>
    <property type="match status" value="1"/>
</dbReference>
<dbReference type="SUPFAM" id="SSF56042">
    <property type="entry name" value="PurM C-terminal domain-like"/>
    <property type="match status" value="1"/>
</dbReference>
<keyword evidence="1" id="KW-0547">Nucleotide-binding</keyword>
<gene>
    <name evidence="1" type="primary">thiL</name>
    <name evidence="4" type="ORF">ACFP1K_12890</name>
</gene>
<feature type="binding site" evidence="1">
    <location>
        <position position="316"/>
    </location>
    <ligand>
        <name>substrate</name>
    </ligand>
</feature>
<feature type="binding site" evidence="1">
    <location>
        <position position="221"/>
    </location>
    <ligand>
        <name>Mg(2+)</name>
        <dbReference type="ChEBI" id="CHEBI:18420"/>
        <label>3</label>
    </ligand>
</feature>
<proteinExistence type="inferred from homology"/>
<sequence>MEHTWRCAITVADLGEFGIIARIVGRLPQSPTVLLGPGDDAAVLAAPGGRVVVTTDLLLEGRHFRRDWSSAYDIGRKAAAQNLADIAAMGASPTALFVGLGLPGDLPVEWLDGLTDGFRDECAPVGASVAGGDISRSEQVVLGVTALGTLDDRPPVTRAGARPGDVVALTGRVGHAAAGLALLQAGLPEAFPELSGAHRRPMPPYARGPEAAALGATAMADVSDGLVQDVGHIASSSGVLVEMDADAFPVPASLAAAGERLGEDPLEWMLTGGDDHALVAAFPSTAVLPSEWLIVGRVVEGEGVQVRGHAGAQGGWDHFR</sequence>
<dbReference type="HAMAP" id="MF_02128">
    <property type="entry name" value="TMP_kinase"/>
    <property type="match status" value="1"/>
</dbReference>
<dbReference type="GO" id="GO:0009030">
    <property type="term" value="F:thiamine-phosphate kinase activity"/>
    <property type="evidence" value="ECO:0007669"/>
    <property type="project" value="UniProtKB-EC"/>
</dbReference>
<dbReference type="Gene3D" id="3.30.1330.10">
    <property type="entry name" value="PurM-like, N-terminal domain"/>
    <property type="match status" value="1"/>
</dbReference>
<feature type="binding site" evidence="1">
    <location>
        <position position="56"/>
    </location>
    <ligand>
        <name>Mg(2+)</name>
        <dbReference type="ChEBI" id="CHEBI:18420"/>
        <label>2</label>
    </ligand>
</feature>
<keyword evidence="1 4" id="KW-0418">Kinase</keyword>
<dbReference type="InterPro" id="IPR016188">
    <property type="entry name" value="PurM-like_N"/>
</dbReference>
<feature type="binding site" evidence="1">
    <location>
        <position position="40"/>
    </location>
    <ligand>
        <name>Mg(2+)</name>
        <dbReference type="ChEBI" id="CHEBI:18420"/>
        <label>4</label>
    </ligand>
</feature>
<feature type="binding site" evidence="1">
    <location>
        <position position="85"/>
    </location>
    <ligand>
        <name>Mg(2+)</name>
        <dbReference type="ChEBI" id="CHEBI:18420"/>
        <label>3</label>
    </ligand>
</feature>
<dbReference type="RefSeq" id="WP_380751564.1">
    <property type="nucleotide sequence ID" value="NZ_JBHSRF010000014.1"/>
</dbReference>
<evidence type="ECO:0000313" key="5">
    <source>
        <dbReference type="Proteomes" id="UP001596137"/>
    </source>
</evidence>
<reference evidence="5" key="1">
    <citation type="journal article" date="2019" name="Int. J. Syst. Evol. Microbiol.">
        <title>The Global Catalogue of Microorganisms (GCM) 10K type strain sequencing project: providing services to taxonomists for standard genome sequencing and annotation.</title>
        <authorList>
            <consortium name="The Broad Institute Genomics Platform"/>
            <consortium name="The Broad Institute Genome Sequencing Center for Infectious Disease"/>
            <person name="Wu L."/>
            <person name="Ma J."/>
        </authorList>
    </citation>
    <scope>NUCLEOTIDE SEQUENCE [LARGE SCALE GENOMIC DNA]</scope>
    <source>
        <strain evidence="5">JCM 30346</strain>
    </source>
</reference>
<keyword evidence="1" id="KW-0460">Magnesium</keyword>
<organism evidence="4 5">
    <name type="scientific">Sphaerisporangium aureirubrum</name>
    <dbReference type="NCBI Taxonomy" id="1544736"/>
    <lineage>
        <taxon>Bacteria</taxon>
        <taxon>Bacillati</taxon>
        <taxon>Actinomycetota</taxon>
        <taxon>Actinomycetes</taxon>
        <taxon>Streptosporangiales</taxon>
        <taxon>Streptosporangiaceae</taxon>
        <taxon>Sphaerisporangium</taxon>
    </lineage>
</organism>
<dbReference type="NCBIfam" id="NF004351">
    <property type="entry name" value="PRK05731.1-4"/>
    <property type="match status" value="1"/>
</dbReference>
<feature type="binding site" evidence="1">
    <location>
        <position position="224"/>
    </location>
    <ligand>
        <name>Mg(2+)</name>
        <dbReference type="ChEBI" id="CHEBI:18420"/>
        <label>5</label>
    </ligand>
</feature>
<feature type="binding site" evidence="1">
    <location>
        <position position="55"/>
    </location>
    <ligand>
        <name>Mg(2+)</name>
        <dbReference type="ChEBI" id="CHEBI:18420"/>
        <label>1</label>
    </ligand>
</feature>
<dbReference type="Pfam" id="PF02769">
    <property type="entry name" value="AIRS_C"/>
    <property type="match status" value="1"/>
</dbReference>
<evidence type="ECO:0000313" key="4">
    <source>
        <dbReference type="EMBL" id="MFC6082056.1"/>
    </source>
</evidence>
<dbReference type="NCBIfam" id="TIGR01379">
    <property type="entry name" value="thiL"/>
    <property type="match status" value="1"/>
</dbReference>
<dbReference type="PIRSF" id="PIRSF005303">
    <property type="entry name" value="Thiam_monoph_kin"/>
    <property type="match status" value="1"/>
</dbReference>
<dbReference type="InterPro" id="IPR036921">
    <property type="entry name" value="PurM-like_N_sf"/>
</dbReference>